<sequence>MELFGKIYGVLDESLNVLSARQNVIASNIANANTPGYKEKTVNFEKIMQDAVGSENSLNLKTNSPKDFINLGVNNINNSESFSSANIEAQKVQSVPALDGNTVNMGTEMAEMSANAIRFEAVSTLLSKKFTMLNYAITQTTP</sequence>
<name>A0A519BG22_ACIG2</name>
<comment type="subcellular location">
    <subcellularLocation>
        <location evidence="1 6">Bacterial flagellum basal body</location>
    </subcellularLocation>
</comment>
<evidence type="ECO:0000256" key="6">
    <source>
        <dbReference type="PIRNR" id="PIRNR002889"/>
    </source>
</evidence>
<dbReference type="PANTHER" id="PTHR30435:SF12">
    <property type="entry name" value="FLAGELLAR BASAL BODY ROD PROTEIN FLGB"/>
    <property type="match status" value="1"/>
</dbReference>
<dbReference type="Proteomes" id="UP000316562">
    <property type="component" value="Unassembled WGS sequence"/>
</dbReference>
<comment type="caution">
    <text evidence="8">The sequence shown here is derived from an EMBL/GenBank/DDBJ whole genome shotgun (WGS) entry which is preliminary data.</text>
</comment>
<organism evidence="8 9">
    <name type="scientific">Acididesulfobacter guangdongensis</name>
    <dbReference type="NCBI Taxonomy" id="2597225"/>
    <lineage>
        <taxon>Bacteria</taxon>
        <taxon>Deltaproteobacteria</taxon>
        <taxon>Candidatus Acidulodesulfobacterales</taxon>
        <taxon>Candidatus Acididesulfobacter</taxon>
    </lineage>
</organism>
<evidence type="ECO:0000313" key="9">
    <source>
        <dbReference type="Proteomes" id="UP000316562"/>
    </source>
</evidence>
<dbReference type="Pfam" id="PF00460">
    <property type="entry name" value="Flg_bb_rod"/>
    <property type="match status" value="1"/>
</dbReference>
<feature type="domain" description="Flagellar basal body rod protein N-terminal" evidence="7">
    <location>
        <begin position="15"/>
        <end position="38"/>
    </location>
</feature>
<keyword evidence="8" id="KW-0969">Cilium</keyword>
<evidence type="ECO:0000259" key="7">
    <source>
        <dbReference type="Pfam" id="PF00460"/>
    </source>
</evidence>
<dbReference type="InterPro" id="IPR001444">
    <property type="entry name" value="Flag_bb_rod_N"/>
</dbReference>
<proteinExistence type="inferred from homology"/>
<comment type="similarity">
    <text evidence="2 6">Belongs to the flagella basal body rod proteins family.</text>
</comment>
<keyword evidence="8" id="KW-0282">Flagellum</keyword>
<gene>
    <name evidence="8" type="primary">flgB</name>
    <name evidence="8" type="ORF">EVJ46_08530</name>
</gene>
<dbReference type="GO" id="GO:0030694">
    <property type="term" value="C:bacterial-type flagellum basal body, rod"/>
    <property type="evidence" value="ECO:0007669"/>
    <property type="project" value="InterPro"/>
</dbReference>
<protein>
    <recommendedName>
        <fullName evidence="3 6">Flagellar basal body rod protein FlgB</fullName>
    </recommendedName>
</protein>
<evidence type="ECO:0000256" key="2">
    <source>
        <dbReference type="ARBA" id="ARBA00009677"/>
    </source>
</evidence>
<evidence type="ECO:0000313" key="8">
    <source>
        <dbReference type="EMBL" id="RZD16221.1"/>
    </source>
</evidence>
<evidence type="ECO:0000256" key="1">
    <source>
        <dbReference type="ARBA" id="ARBA00004117"/>
    </source>
</evidence>
<dbReference type="PANTHER" id="PTHR30435">
    <property type="entry name" value="FLAGELLAR PROTEIN"/>
    <property type="match status" value="1"/>
</dbReference>
<comment type="function">
    <text evidence="5 6">Structural component of flagellum, the bacterial motility apparatus. Part of the rod structure of flagellar basal body.</text>
</comment>
<evidence type="ECO:0000256" key="4">
    <source>
        <dbReference type="ARBA" id="ARBA00023143"/>
    </source>
</evidence>
<dbReference type="PIRSF" id="PIRSF002889">
    <property type="entry name" value="Rod_FlgB"/>
    <property type="match status" value="1"/>
</dbReference>
<dbReference type="GO" id="GO:0071978">
    <property type="term" value="P:bacterial-type flagellum-dependent swarming motility"/>
    <property type="evidence" value="ECO:0007669"/>
    <property type="project" value="TreeGrafter"/>
</dbReference>
<reference evidence="8 9" key="1">
    <citation type="journal article" date="2019" name="ISME J.">
        <title>Insights into ecological role of a new deltaproteobacterial order Candidatus Acidulodesulfobacterales by metagenomics and metatranscriptomics.</title>
        <authorList>
            <person name="Tan S."/>
            <person name="Liu J."/>
            <person name="Fang Y."/>
            <person name="Hedlund B.P."/>
            <person name="Lian Z.H."/>
            <person name="Huang L.Y."/>
            <person name="Li J.T."/>
            <person name="Huang L.N."/>
            <person name="Li W.J."/>
            <person name="Jiang H.C."/>
            <person name="Dong H.L."/>
            <person name="Shu W.S."/>
        </authorList>
    </citation>
    <scope>NUCLEOTIDE SEQUENCE [LARGE SCALE GENOMIC DNA]</scope>
    <source>
        <strain evidence="8">AP2</strain>
    </source>
</reference>
<keyword evidence="4 6" id="KW-0975">Bacterial flagellum</keyword>
<comment type="subunit">
    <text evidence="6">The basal body constitutes a major portion of the flagellar organelle and consists of a number of rings mounted on a central rod.</text>
</comment>
<dbReference type="InterPro" id="IPR006300">
    <property type="entry name" value="FlgB"/>
</dbReference>
<evidence type="ECO:0000256" key="5">
    <source>
        <dbReference type="ARBA" id="ARBA00024934"/>
    </source>
</evidence>
<dbReference type="EMBL" id="SGBC01000003">
    <property type="protein sequence ID" value="RZD16221.1"/>
    <property type="molecule type" value="Genomic_DNA"/>
</dbReference>
<evidence type="ECO:0000256" key="3">
    <source>
        <dbReference type="ARBA" id="ARBA00014376"/>
    </source>
</evidence>
<dbReference type="NCBIfam" id="TIGR01396">
    <property type="entry name" value="FlgB"/>
    <property type="match status" value="1"/>
</dbReference>
<keyword evidence="8" id="KW-0966">Cell projection</keyword>
<dbReference type="AlphaFoldDB" id="A0A519BG22"/>
<accession>A0A519BG22</accession>